<dbReference type="InterPro" id="IPR009079">
    <property type="entry name" value="4_helix_cytokine-like_core"/>
</dbReference>
<feature type="region of interest" description="Disordered" evidence="1">
    <location>
        <begin position="178"/>
        <end position="202"/>
    </location>
</feature>
<dbReference type="Proteomes" id="UP000694393">
    <property type="component" value="Unplaced"/>
</dbReference>
<keyword evidence="5" id="KW-1185">Reference proteome</keyword>
<dbReference type="PANTHER" id="PTHR11032:SF1">
    <property type="entry name" value="FMS-RELATED TYROSINE KINASE 3 LIGAND"/>
    <property type="match status" value="1"/>
</dbReference>
<feature type="signal peptide" evidence="3">
    <location>
        <begin position="1"/>
        <end position="33"/>
    </location>
</feature>
<feature type="compositionally biased region" description="Polar residues" evidence="1">
    <location>
        <begin position="181"/>
        <end position="200"/>
    </location>
</feature>
<accession>A0A8C8RD76</accession>
<dbReference type="GO" id="GO:0030971">
    <property type="term" value="F:receptor tyrosine kinase binding"/>
    <property type="evidence" value="ECO:0007669"/>
    <property type="project" value="TreeGrafter"/>
</dbReference>
<dbReference type="AlphaFoldDB" id="A0A8C8RD76"/>
<feature type="transmembrane region" description="Helical" evidence="2">
    <location>
        <begin position="209"/>
        <end position="228"/>
    </location>
</feature>
<keyword evidence="3" id="KW-0732">Signal</keyword>
<organism evidence="4 5">
    <name type="scientific">Pelusios castaneus</name>
    <name type="common">West African mud turtle</name>
    <dbReference type="NCBI Taxonomy" id="367368"/>
    <lineage>
        <taxon>Eukaryota</taxon>
        <taxon>Metazoa</taxon>
        <taxon>Chordata</taxon>
        <taxon>Craniata</taxon>
        <taxon>Vertebrata</taxon>
        <taxon>Euteleostomi</taxon>
        <taxon>Archelosauria</taxon>
        <taxon>Testudinata</taxon>
        <taxon>Testudines</taxon>
        <taxon>Pleurodira</taxon>
        <taxon>Pelomedusidae</taxon>
        <taxon>Pelusios</taxon>
    </lineage>
</organism>
<evidence type="ECO:0000256" key="3">
    <source>
        <dbReference type="SAM" id="SignalP"/>
    </source>
</evidence>
<proteinExistence type="predicted"/>
<evidence type="ECO:0000256" key="2">
    <source>
        <dbReference type="SAM" id="Phobius"/>
    </source>
</evidence>
<dbReference type="PANTHER" id="PTHR11032">
    <property type="entry name" value="SL CYTOKINE"/>
    <property type="match status" value="1"/>
</dbReference>
<dbReference type="SUPFAM" id="SSF47266">
    <property type="entry name" value="4-helical cytokines"/>
    <property type="match status" value="1"/>
</dbReference>
<feature type="chain" id="PRO_5034686868" evidence="3">
    <location>
        <begin position="34"/>
        <end position="243"/>
    </location>
</feature>
<dbReference type="Gene3D" id="1.20.1250.10">
    <property type="match status" value="1"/>
</dbReference>
<evidence type="ECO:0000256" key="1">
    <source>
        <dbReference type="SAM" id="MobiDB-lite"/>
    </source>
</evidence>
<dbReference type="GO" id="GO:0005125">
    <property type="term" value="F:cytokine activity"/>
    <property type="evidence" value="ECO:0007669"/>
    <property type="project" value="InterPro"/>
</dbReference>
<evidence type="ECO:0000313" key="5">
    <source>
        <dbReference type="Proteomes" id="UP000694393"/>
    </source>
</evidence>
<protein>
    <submittedName>
        <fullName evidence="4">Fms related receptor tyrosine kinase 3 ligand</fullName>
    </submittedName>
</protein>
<dbReference type="GO" id="GO:0008284">
    <property type="term" value="P:positive regulation of cell population proliferation"/>
    <property type="evidence" value="ECO:0007669"/>
    <property type="project" value="TreeGrafter"/>
</dbReference>
<sequence>MNWSHAPPGALPPPGASVVPLLLLLVLVPLGRSCIFVFDPLSTTFTGHINKLTQHLLLDYPVLVPMNLEADSWCAELWTIHFLAAELGRMLEVAGVNLKPLVEKVAWQVNFTKNCNISDPEGCVGLERANVSQMLSALNGHMEALKSKMPNQGGRDEPVSFSNCTHIRCQPGSLAPLPAQVSLTHPSSSVQKQPGTQASRAGSLHRSHLPTFLVLVPLLGYLGFISLWQHQRRLRSQGTQESE</sequence>
<name>A0A8C8RD76_9SAUR</name>
<dbReference type="GO" id="GO:0009986">
    <property type="term" value="C:cell surface"/>
    <property type="evidence" value="ECO:0007669"/>
    <property type="project" value="TreeGrafter"/>
</dbReference>
<dbReference type="InterPro" id="IPR004213">
    <property type="entry name" value="Flt3_lig"/>
</dbReference>
<evidence type="ECO:0000313" key="4">
    <source>
        <dbReference type="Ensembl" id="ENSPCEP00000003914.1"/>
    </source>
</evidence>
<dbReference type="GO" id="GO:0005615">
    <property type="term" value="C:extracellular space"/>
    <property type="evidence" value="ECO:0007669"/>
    <property type="project" value="TreeGrafter"/>
</dbReference>
<dbReference type="Pfam" id="PF02947">
    <property type="entry name" value="Flt3_lig"/>
    <property type="match status" value="1"/>
</dbReference>
<keyword evidence="2" id="KW-1133">Transmembrane helix</keyword>
<reference evidence="4" key="2">
    <citation type="submission" date="2025-09" db="UniProtKB">
        <authorList>
            <consortium name="Ensembl"/>
        </authorList>
    </citation>
    <scope>IDENTIFICATION</scope>
</reference>
<dbReference type="Ensembl" id="ENSPCET00000004043.1">
    <property type="protein sequence ID" value="ENSPCEP00000003914.1"/>
    <property type="gene ID" value="ENSPCEG00000003136.1"/>
</dbReference>
<keyword evidence="2" id="KW-0472">Membrane</keyword>
<dbReference type="GO" id="GO:0016020">
    <property type="term" value="C:membrane"/>
    <property type="evidence" value="ECO:0007669"/>
    <property type="project" value="InterPro"/>
</dbReference>
<reference evidence="4" key="1">
    <citation type="submission" date="2025-08" db="UniProtKB">
        <authorList>
            <consortium name="Ensembl"/>
        </authorList>
    </citation>
    <scope>IDENTIFICATION</scope>
</reference>
<keyword evidence="2" id="KW-0812">Transmembrane</keyword>